<proteinExistence type="predicted"/>
<accession>A0A450WWA7</accession>
<reference evidence="1" key="1">
    <citation type="submission" date="2019-02" db="EMBL/GenBank/DDBJ databases">
        <authorList>
            <person name="Gruber-Vodicka R. H."/>
            <person name="Seah K. B. B."/>
        </authorList>
    </citation>
    <scope>NUCLEOTIDE SEQUENCE</scope>
    <source>
        <strain evidence="1">BECK_BY7</strain>
    </source>
</reference>
<dbReference type="AlphaFoldDB" id="A0A450WWA7"/>
<evidence type="ECO:0000313" key="1">
    <source>
        <dbReference type="EMBL" id="VFK21356.1"/>
    </source>
</evidence>
<dbReference type="EMBL" id="CAADFN010000091">
    <property type="protein sequence ID" value="VFK21356.1"/>
    <property type="molecule type" value="Genomic_DNA"/>
</dbReference>
<sequence>MQVSIREFKGHLSQYLNQAQKMVRPLKLLRIARPWRELSAYPLHPMTAFTHLLTSGAATWAGGKPTGANLRLTPKGTPVSQMVVEDRN</sequence>
<name>A0A450WWA7_9GAMM</name>
<organism evidence="1">
    <name type="scientific">Candidatus Kentrum sp. LFY</name>
    <dbReference type="NCBI Taxonomy" id="2126342"/>
    <lineage>
        <taxon>Bacteria</taxon>
        <taxon>Pseudomonadati</taxon>
        <taxon>Pseudomonadota</taxon>
        <taxon>Gammaproteobacteria</taxon>
        <taxon>Candidatus Kentrum</taxon>
    </lineage>
</organism>
<protein>
    <submittedName>
        <fullName evidence="1">Uncharacterized protein</fullName>
    </submittedName>
</protein>
<gene>
    <name evidence="1" type="ORF">BECKLFY1418C_GA0070996_109112</name>
</gene>